<keyword evidence="4" id="KW-0472">Membrane</keyword>
<sequence length="216" mass="23263">MSSNRDDPSAAEDGLRKPLLHTGSWYRMGSRQSSIMNSSAQFNRDDAVSVVFCVLVVALGPIQFGFTFSMFGSLSNVGAMVSAIASGQIAEYIGRKGSLRIASIPNIIDWLTISFAKARLLVSVYGKVVGGIWCGNNFLHGNFASFFGKCAVGNYYETIDGSAFVHYPQVPVYIAEIAPQNMRGSLGSVNQHKLVVSTLSADAFLVSRLSFNGLDL</sequence>
<evidence type="ECO:0000256" key="4">
    <source>
        <dbReference type="SAM" id="Phobius"/>
    </source>
</evidence>
<feature type="transmembrane region" description="Helical" evidence="4">
    <location>
        <begin position="47"/>
        <end position="71"/>
    </location>
</feature>
<dbReference type="AlphaFoldDB" id="A0A7J0EKM5"/>
<keyword evidence="4" id="KW-1133">Transmembrane helix</keyword>
<reference evidence="5 6" key="1">
    <citation type="submission" date="2019-07" db="EMBL/GenBank/DDBJ databases">
        <title>De Novo Assembly of kiwifruit Actinidia rufa.</title>
        <authorList>
            <person name="Sugita-Konishi S."/>
            <person name="Sato K."/>
            <person name="Mori E."/>
            <person name="Abe Y."/>
            <person name="Kisaki G."/>
            <person name="Hamano K."/>
            <person name="Suezawa K."/>
            <person name="Otani M."/>
            <person name="Fukuda T."/>
            <person name="Manabe T."/>
            <person name="Gomi K."/>
            <person name="Tabuchi M."/>
            <person name="Akimitsu K."/>
            <person name="Kataoka I."/>
        </authorList>
    </citation>
    <scope>NUCLEOTIDE SEQUENCE [LARGE SCALE GENOMIC DNA]</scope>
    <source>
        <strain evidence="6">cv. Fuchu</strain>
    </source>
</reference>
<evidence type="ECO:0000256" key="1">
    <source>
        <dbReference type="ARBA" id="ARBA00010992"/>
    </source>
</evidence>
<proteinExistence type="inferred from homology"/>
<dbReference type="InterPro" id="IPR050549">
    <property type="entry name" value="MFS_Trehalose_Transporter"/>
</dbReference>
<keyword evidence="2" id="KW-0813">Transport</keyword>
<organism evidence="5 6">
    <name type="scientific">Actinidia rufa</name>
    <dbReference type="NCBI Taxonomy" id="165716"/>
    <lineage>
        <taxon>Eukaryota</taxon>
        <taxon>Viridiplantae</taxon>
        <taxon>Streptophyta</taxon>
        <taxon>Embryophyta</taxon>
        <taxon>Tracheophyta</taxon>
        <taxon>Spermatophyta</taxon>
        <taxon>Magnoliopsida</taxon>
        <taxon>eudicotyledons</taxon>
        <taxon>Gunneridae</taxon>
        <taxon>Pentapetalae</taxon>
        <taxon>asterids</taxon>
        <taxon>Ericales</taxon>
        <taxon>Actinidiaceae</taxon>
        <taxon>Actinidia</taxon>
    </lineage>
</organism>
<dbReference type="PANTHER" id="PTHR48021:SF1">
    <property type="entry name" value="GH07001P-RELATED"/>
    <property type="match status" value="1"/>
</dbReference>
<accession>A0A7J0EKM5</accession>
<name>A0A7J0EKM5_9ERIC</name>
<dbReference type="GO" id="GO:0022857">
    <property type="term" value="F:transmembrane transporter activity"/>
    <property type="evidence" value="ECO:0007669"/>
    <property type="project" value="TreeGrafter"/>
</dbReference>
<evidence type="ECO:0000256" key="2">
    <source>
        <dbReference type="ARBA" id="ARBA00022597"/>
    </source>
</evidence>
<evidence type="ECO:0000313" key="5">
    <source>
        <dbReference type="EMBL" id="GFY86469.1"/>
    </source>
</evidence>
<gene>
    <name evidence="5" type="ORF">Acr_05g0001080</name>
</gene>
<comment type="similarity">
    <text evidence="3">Belongs to the major facilitator superfamily. Phosphate:H(+) symporter (TC 2.A.1.9) family.</text>
</comment>
<dbReference type="PANTHER" id="PTHR48021">
    <property type="match status" value="1"/>
</dbReference>
<comment type="similarity">
    <text evidence="1">Belongs to the major facilitator superfamily. Sugar transporter (TC 2.A.1.1) family.</text>
</comment>
<dbReference type="EMBL" id="BJWL01000005">
    <property type="protein sequence ID" value="GFY86469.1"/>
    <property type="molecule type" value="Genomic_DNA"/>
</dbReference>
<protein>
    <submittedName>
        <fullName evidence="5">Major facilitator superfamily protein</fullName>
    </submittedName>
</protein>
<dbReference type="InterPro" id="IPR036259">
    <property type="entry name" value="MFS_trans_sf"/>
</dbReference>
<keyword evidence="2" id="KW-0762">Sugar transport</keyword>
<dbReference type="Proteomes" id="UP000585474">
    <property type="component" value="Unassembled WGS sequence"/>
</dbReference>
<dbReference type="GO" id="GO:0016020">
    <property type="term" value="C:membrane"/>
    <property type="evidence" value="ECO:0007669"/>
    <property type="project" value="TreeGrafter"/>
</dbReference>
<evidence type="ECO:0000256" key="3">
    <source>
        <dbReference type="ARBA" id="ARBA00044504"/>
    </source>
</evidence>
<comment type="caution">
    <text evidence="5">The sequence shown here is derived from an EMBL/GenBank/DDBJ whole genome shotgun (WGS) entry which is preliminary data.</text>
</comment>
<evidence type="ECO:0000313" key="6">
    <source>
        <dbReference type="Proteomes" id="UP000585474"/>
    </source>
</evidence>
<keyword evidence="6" id="KW-1185">Reference proteome</keyword>
<dbReference type="Gene3D" id="1.20.1250.20">
    <property type="entry name" value="MFS general substrate transporter like domains"/>
    <property type="match status" value="1"/>
</dbReference>
<dbReference type="OrthoDB" id="1655081at2759"/>
<keyword evidence="4" id="KW-0812">Transmembrane</keyword>